<proteinExistence type="predicted"/>
<evidence type="ECO:0000313" key="2">
    <source>
        <dbReference type="EMBL" id="MEF3115139.1"/>
    </source>
</evidence>
<sequence length="110" mass="11472">MPIDPQRALEGYLRALSYDPHEAESKPEPKSGVRSEPTSGAESEPSRHSTDPAAASASEPGPASDSAPRKAPVPAPAAEPAPAAGPGLLWRLRLLSLRRASATAENTRRA</sequence>
<dbReference type="EMBL" id="JAVFKM010000008">
    <property type="protein sequence ID" value="MEF3115139.1"/>
    <property type="molecule type" value="Genomic_DNA"/>
</dbReference>
<reference evidence="2 3" key="1">
    <citation type="submission" date="2023-08" db="EMBL/GenBank/DDBJ databases">
        <authorList>
            <person name="Sharma P."/>
            <person name="Verma V."/>
            <person name="Mohan M.K."/>
            <person name="Dubey A.K."/>
        </authorList>
    </citation>
    <scope>NUCLEOTIDE SEQUENCE [LARGE SCALE GENOMIC DNA]</scope>
    <source>
        <strain evidence="2 3">ADP4</strain>
    </source>
</reference>
<feature type="compositionally biased region" description="Basic and acidic residues" evidence="1">
    <location>
        <begin position="19"/>
        <end position="33"/>
    </location>
</feature>
<evidence type="ECO:0000256" key="1">
    <source>
        <dbReference type="SAM" id="MobiDB-lite"/>
    </source>
</evidence>
<organism evidence="2 3">
    <name type="scientific">Streptomyces chrestomyceticus</name>
    <dbReference type="NCBI Taxonomy" id="68185"/>
    <lineage>
        <taxon>Bacteria</taxon>
        <taxon>Bacillati</taxon>
        <taxon>Actinomycetota</taxon>
        <taxon>Actinomycetes</taxon>
        <taxon>Kitasatosporales</taxon>
        <taxon>Streptomycetaceae</taxon>
        <taxon>Streptomyces</taxon>
    </lineage>
</organism>
<protein>
    <submittedName>
        <fullName evidence="2">Uncharacterized protein</fullName>
    </submittedName>
</protein>
<dbReference type="RefSeq" id="WP_331787390.1">
    <property type="nucleotide sequence ID" value="NZ_JAVFKM010000008.1"/>
</dbReference>
<accession>A0ABU7WUE3</accession>
<name>A0ABU7WUE3_9ACTN</name>
<comment type="caution">
    <text evidence="2">The sequence shown here is derived from an EMBL/GenBank/DDBJ whole genome shotgun (WGS) entry which is preliminary data.</text>
</comment>
<feature type="compositionally biased region" description="Low complexity" evidence="1">
    <location>
        <begin position="52"/>
        <end position="70"/>
    </location>
</feature>
<evidence type="ECO:0000313" key="3">
    <source>
        <dbReference type="Proteomes" id="UP001348265"/>
    </source>
</evidence>
<gene>
    <name evidence="2" type="ORF">RB636_18375</name>
</gene>
<feature type="region of interest" description="Disordered" evidence="1">
    <location>
        <begin position="1"/>
        <end position="86"/>
    </location>
</feature>
<keyword evidence="3" id="KW-1185">Reference proteome</keyword>
<dbReference type="Proteomes" id="UP001348265">
    <property type="component" value="Unassembled WGS sequence"/>
</dbReference>